<dbReference type="PRINTS" id="PR01262">
    <property type="entry name" value="INNEXIN"/>
</dbReference>
<dbReference type="GO" id="GO:0005921">
    <property type="term" value="C:gap junction"/>
    <property type="evidence" value="ECO:0007669"/>
    <property type="project" value="UniProtKB-UniRule"/>
</dbReference>
<evidence type="ECO:0000256" key="7">
    <source>
        <dbReference type="ARBA" id="ARBA00023136"/>
    </source>
</evidence>
<dbReference type="InterPro" id="IPR000990">
    <property type="entry name" value="Innexin"/>
</dbReference>
<accession>H9C4Q3</accession>
<evidence type="ECO:0000256" key="6">
    <source>
        <dbReference type="ARBA" id="ARBA00023065"/>
    </source>
</evidence>
<dbReference type="GO" id="GO:0005886">
    <property type="term" value="C:plasma membrane"/>
    <property type="evidence" value="ECO:0007669"/>
    <property type="project" value="UniProtKB-SubCell"/>
</dbReference>
<comment type="subcellular location">
    <subcellularLocation>
        <location evidence="1 9">Cell membrane</location>
        <topology evidence="1 9">Multi-pass membrane protein</topology>
    </subcellularLocation>
</comment>
<feature type="transmembrane region" description="Helical" evidence="9">
    <location>
        <begin position="101"/>
        <end position="123"/>
    </location>
</feature>
<gene>
    <name evidence="9" type="primary">inx</name>
</gene>
<keyword evidence="3" id="KW-1003">Cell membrane</keyword>
<keyword evidence="8 9" id="KW-0407">Ion channel</keyword>
<name>H9C4Q3_9ANNE</name>
<evidence type="ECO:0000313" key="10">
    <source>
        <dbReference type="EMBL" id="AFC34064.1"/>
    </source>
</evidence>
<comment type="function">
    <text evidence="9">Structural component of the gap junctions.</text>
</comment>
<dbReference type="GO" id="GO:0034220">
    <property type="term" value="P:monoatomic ion transmembrane transport"/>
    <property type="evidence" value="ECO:0007669"/>
    <property type="project" value="UniProtKB-KW"/>
</dbReference>
<keyword evidence="6 9" id="KW-0406">Ion transport</keyword>
<evidence type="ECO:0000256" key="5">
    <source>
        <dbReference type="ARBA" id="ARBA00022989"/>
    </source>
</evidence>
<evidence type="ECO:0000256" key="9">
    <source>
        <dbReference type="RuleBase" id="RU010713"/>
    </source>
</evidence>
<keyword evidence="5 9" id="KW-1133">Transmembrane helix</keyword>
<comment type="similarity">
    <text evidence="9">Belongs to the pannexin family.</text>
</comment>
<keyword evidence="2 9" id="KW-0813">Transport</keyword>
<feature type="transmembrane region" description="Helical" evidence="9">
    <location>
        <begin position="27"/>
        <end position="49"/>
    </location>
</feature>
<protein>
    <recommendedName>
        <fullName evidence="9">Innexin</fullName>
    </recommendedName>
</protein>
<organism evidence="10">
    <name type="scientific">Hirudo verbana</name>
    <dbReference type="NCBI Taxonomy" id="311461"/>
    <lineage>
        <taxon>Eukaryota</taxon>
        <taxon>Metazoa</taxon>
        <taxon>Spiralia</taxon>
        <taxon>Lophotrochozoa</taxon>
        <taxon>Annelida</taxon>
        <taxon>Clitellata</taxon>
        <taxon>Hirudinea</taxon>
        <taxon>Hirudinida</taxon>
        <taxon>Hirudiniformes</taxon>
        <taxon>Hirudinidae</taxon>
        <taxon>Hirudo</taxon>
    </lineage>
</organism>
<reference evidence="10" key="1">
    <citation type="journal article" date="2012" name="Dev. Genes Evol.">
        <title>The medicinal leech genome encodes 21 innexin genes: different combinations are expressed by identified central neurons.</title>
        <authorList>
            <person name="Kandarian B."/>
            <person name="Sethi J."/>
            <person name="Wu A."/>
            <person name="Baker M."/>
            <person name="Yazdani N."/>
            <person name="Kym E."/>
            <person name="Sanchez A."/>
            <person name="Edsall L."/>
            <person name="Gaasterland T."/>
            <person name="Macagno E."/>
        </authorList>
    </citation>
    <scope>NUCLEOTIDE SEQUENCE</scope>
</reference>
<dbReference type="PANTHER" id="PTHR11893">
    <property type="entry name" value="INNEXIN"/>
    <property type="match status" value="1"/>
</dbReference>
<evidence type="ECO:0000256" key="4">
    <source>
        <dbReference type="ARBA" id="ARBA00022692"/>
    </source>
</evidence>
<dbReference type="PANTHER" id="PTHR11893:SF36">
    <property type="entry name" value="INNEXIN-5"/>
    <property type="match status" value="1"/>
</dbReference>
<evidence type="ECO:0000256" key="2">
    <source>
        <dbReference type="ARBA" id="ARBA00022448"/>
    </source>
</evidence>
<keyword evidence="4 9" id="KW-0812">Transmembrane</keyword>
<evidence type="ECO:0000256" key="1">
    <source>
        <dbReference type="ARBA" id="ARBA00004651"/>
    </source>
</evidence>
<proteinExistence type="evidence at transcript level"/>
<dbReference type="EMBL" id="JQ231009">
    <property type="protein sequence ID" value="AFC34064.1"/>
    <property type="molecule type" value="mRNA"/>
</dbReference>
<sequence length="413" mass="48208">MEAILDFFGMSKLKSTKRGDDDRVDRLSRNVTVTMLVFFSIVVTTKTFVGEPIHCWVPPRFSGSQEDYINSYCWIRNTYFLDHHEDVPLEHDETPKEEITYYQWVPLILLIQALFFYMPYLFWKSCSNKTGLDLNSIVLAGESFNATETAEVRDKTMGYMTTQMDRYLAESRKDFRKSRTISFKQILACCTCLKGTCLYGFYMFIKVLFLINALLQFFALTYIFGNGLEIIKSSVNDTGQMMGSRHFPRTTMCDFKVRRLGNNHRTTVQCVLPINHFNEKIFILLWFWFLVVIVVTLFSIFIWLVRMFPRSRLDGYAQRHLDYALAAANDLDEDGNQSLQSKQVKTFVDYLDRDGIFVMRMLAINADTITATDFLYALFENFRNKKLISNTPGEDDVDVKMADTTFKRKFVKN</sequence>
<dbReference type="Pfam" id="PF00876">
    <property type="entry name" value="Innexin"/>
    <property type="match status" value="1"/>
</dbReference>
<feature type="transmembrane region" description="Helical" evidence="9">
    <location>
        <begin position="203"/>
        <end position="224"/>
    </location>
</feature>
<dbReference type="AlphaFoldDB" id="H9C4Q3"/>
<dbReference type="PROSITE" id="PS51013">
    <property type="entry name" value="PANNEXIN"/>
    <property type="match status" value="1"/>
</dbReference>
<feature type="transmembrane region" description="Helical" evidence="9">
    <location>
        <begin position="281"/>
        <end position="305"/>
    </location>
</feature>
<evidence type="ECO:0000256" key="3">
    <source>
        <dbReference type="ARBA" id="ARBA00022475"/>
    </source>
</evidence>
<evidence type="ECO:0000256" key="8">
    <source>
        <dbReference type="ARBA" id="ARBA00023303"/>
    </source>
</evidence>
<keyword evidence="7 9" id="KW-0472">Membrane</keyword>